<dbReference type="InterPro" id="IPR000653">
    <property type="entry name" value="DegT/StrS_aminotransferase"/>
</dbReference>
<dbReference type="InterPro" id="IPR015424">
    <property type="entry name" value="PyrdxlP-dep_Trfase"/>
</dbReference>
<feature type="non-terminal residue" evidence="2">
    <location>
        <position position="248"/>
    </location>
</feature>
<dbReference type="PANTHER" id="PTHR30244:SF36">
    <property type="entry name" value="3-OXO-GLUCOSE-6-PHOSPHATE:GLUTAMATE AMINOTRANSFERASE"/>
    <property type="match status" value="1"/>
</dbReference>
<protein>
    <recommendedName>
        <fullName evidence="3">Aminotransferase class I/classII domain-containing protein</fullName>
    </recommendedName>
</protein>
<dbReference type="InterPro" id="IPR015421">
    <property type="entry name" value="PyrdxlP-dep_Trfase_major"/>
</dbReference>
<dbReference type="Pfam" id="PF01041">
    <property type="entry name" value="DegT_DnrJ_EryC1"/>
    <property type="match status" value="1"/>
</dbReference>
<dbReference type="PANTHER" id="PTHR30244">
    <property type="entry name" value="TRANSAMINASE"/>
    <property type="match status" value="1"/>
</dbReference>
<reference evidence="2" key="1">
    <citation type="submission" date="2018-05" db="EMBL/GenBank/DDBJ databases">
        <authorList>
            <person name="Lanie J.A."/>
            <person name="Ng W.-L."/>
            <person name="Kazmierczak K.M."/>
            <person name="Andrzejewski T.M."/>
            <person name="Davidsen T.M."/>
            <person name="Wayne K.J."/>
            <person name="Tettelin H."/>
            <person name="Glass J.I."/>
            <person name="Rusch D."/>
            <person name="Podicherti R."/>
            <person name="Tsui H.-C.T."/>
            <person name="Winkler M.E."/>
        </authorList>
    </citation>
    <scope>NUCLEOTIDE SEQUENCE</scope>
</reference>
<keyword evidence="1" id="KW-0663">Pyridoxal phosphate</keyword>
<dbReference type="GO" id="GO:0030170">
    <property type="term" value="F:pyridoxal phosphate binding"/>
    <property type="evidence" value="ECO:0007669"/>
    <property type="project" value="TreeGrafter"/>
</dbReference>
<dbReference type="GO" id="GO:0008483">
    <property type="term" value="F:transaminase activity"/>
    <property type="evidence" value="ECO:0007669"/>
    <property type="project" value="TreeGrafter"/>
</dbReference>
<evidence type="ECO:0000313" key="2">
    <source>
        <dbReference type="EMBL" id="SVE12395.1"/>
    </source>
</evidence>
<dbReference type="CDD" id="cd00616">
    <property type="entry name" value="AHBA_syn"/>
    <property type="match status" value="1"/>
</dbReference>
<dbReference type="Gene3D" id="3.40.640.10">
    <property type="entry name" value="Type I PLP-dependent aspartate aminotransferase-like (Major domain)"/>
    <property type="match status" value="1"/>
</dbReference>
<dbReference type="EMBL" id="UINC01195708">
    <property type="protein sequence ID" value="SVE12395.1"/>
    <property type="molecule type" value="Genomic_DNA"/>
</dbReference>
<evidence type="ECO:0008006" key="3">
    <source>
        <dbReference type="Google" id="ProtNLM"/>
    </source>
</evidence>
<sequence>LSPERFFGSPVNALTPGQLQEKLDAPPPLVKEVRLLNITASYHQVLNEVEKETAETIRSGQFILGPKVSRMEERMASYCQAKYAIGVSSGTDALLIALMALGIGPGDEVITTPYTFFATAGSIIRAGAKPVFVDINDITFNIKPEHIERCITSKTKAIIPVHLYGQCADMDPIRQLAEKNGLQVIEDAAQAIGSEYKSRPAGSLGDMGCFSFFPAKNLGCFGDGGLVTTNSEELYKQLKILRVHGSEP</sequence>
<dbReference type="AlphaFoldDB" id="A0A383AYW3"/>
<accession>A0A383AYW3</accession>
<dbReference type="SUPFAM" id="SSF53383">
    <property type="entry name" value="PLP-dependent transferases"/>
    <property type="match status" value="1"/>
</dbReference>
<evidence type="ECO:0000256" key="1">
    <source>
        <dbReference type="ARBA" id="ARBA00022898"/>
    </source>
</evidence>
<name>A0A383AYW3_9ZZZZ</name>
<organism evidence="2">
    <name type="scientific">marine metagenome</name>
    <dbReference type="NCBI Taxonomy" id="408172"/>
    <lineage>
        <taxon>unclassified sequences</taxon>
        <taxon>metagenomes</taxon>
        <taxon>ecological metagenomes</taxon>
    </lineage>
</organism>
<dbReference type="GO" id="GO:0000271">
    <property type="term" value="P:polysaccharide biosynthetic process"/>
    <property type="evidence" value="ECO:0007669"/>
    <property type="project" value="TreeGrafter"/>
</dbReference>
<gene>
    <name evidence="2" type="ORF">METZ01_LOCUS465249</name>
</gene>
<proteinExistence type="predicted"/>
<feature type="non-terminal residue" evidence="2">
    <location>
        <position position="1"/>
    </location>
</feature>